<gene>
    <name evidence="3" type="ORF">F0562_034208</name>
</gene>
<dbReference type="InterPro" id="IPR000315">
    <property type="entry name" value="Znf_B-box"/>
</dbReference>
<evidence type="ECO:0000313" key="3">
    <source>
        <dbReference type="EMBL" id="KAA8529693.1"/>
    </source>
</evidence>
<reference evidence="3 4" key="1">
    <citation type="submission" date="2019-09" db="EMBL/GenBank/DDBJ databases">
        <title>A chromosome-level genome assembly of the Chinese tupelo Nyssa sinensis.</title>
        <authorList>
            <person name="Yang X."/>
            <person name="Kang M."/>
            <person name="Yang Y."/>
            <person name="Xiong H."/>
            <person name="Wang M."/>
            <person name="Zhang Z."/>
            <person name="Wang Z."/>
            <person name="Wu H."/>
            <person name="Ma T."/>
            <person name="Liu J."/>
            <person name="Xi Z."/>
        </authorList>
    </citation>
    <scope>NUCLEOTIDE SEQUENCE [LARGE SCALE GENOMIC DNA]</scope>
    <source>
        <strain evidence="3">J267</strain>
        <tissue evidence="3">Leaf</tissue>
    </source>
</reference>
<keyword evidence="1" id="KW-0479">Metal-binding</keyword>
<dbReference type="GO" id="GO:0008270">
    <property type="term" value="F:zinc ion binding"/>
    <property type="evidence" value="ECO:0007669"/>
    <property type="project" value="UniProtKB-KW"/>
</dbReference>
<proteinExistence type="predicted"/>
<dbReference type="AlphaFoldDB" id="A0A5J5AFC7"/>
<keyword evidence="1" id="KW-0862">Zinc</keyword>
<evidence type="ECO:0000256" key="1">
    <source>
        <dbReference type="PROSITE-ProRule" id="PRU00024"/>
    </source>
</evidence>
<accession>A0A5J5AFC7</accession>
<dbReference type="PANTHER" id="PTHR31717">
    <property type="entry name" value="ZINC FINGER PROTEIN CONSTANS-LIKE 10"/>
    <property type="match status" value="1"/>
</dbReference>
<dbReference type="PANTHER" id="PTHR31717:SF45">
    <property type="entry name" value="ZINC FINGER PROTEIN CONSTANS-LIKE 14-RELATED"/>
    <property type="match status" value="1"/>
</dbReference>
<protein>
    <recommendedName>
        <fullName evidence="2">B box-type domain-containing protein</fullName>
    </recommendedName>
</protein>
<sequence>MEIDEDLASVLLSLDQYRRSRMKKMETGKPKNGPMLSLASTSVPIFATIAAPTPYPSGAPLITSCSAKTAIGTPTNEEDRDGETQEPADALSCKHLHSQICDNCGADPISVRCSTDNLVLCQDCNWDTHGSCSVSTAHDRNPVEGFSGYPSAWGFDLEDRKPQQSIPNWTYQDSDMSINVPLLDSWMSKSTTGVALQDLMVPNENALICSNGSCGEKIAVSKRQDPSCEKQ</sequence>
<keyword evidence="1" id="KW-0863">Zinc-finger</keyword>
<feature type="domain" description="B box-type" evidence="2">
    <location>
        <begin position="96"/>
        <end position="143"/>
    </location>
</feature>
<keyword evidence="4" id="KW-1185">Reference proteome</keyword>
<organism evidence="3 4">
    <name type="scientific">Nyssa sinensis</name>
    <dbReference type="NCBI Taxonomy" id="561372"/>
    <lineage>
        <taxon>Eukaryota</taxon>
        <taxon>Viridiplantae</taxon>
        <taxon>Streptophyta</taxon>
        <taxon>Embryophyta</taxon>
        <taxon>Tracheophyta</taxon>
        <taxon>Spermatophyta</taxon>
        <taxon>Magnoliopsida</taxon>
        <taxon>eudicotyledons</taxon>
        <taxon>Gunneridae</taxon>
        <taxon>Pentapetalae</taxon>
        <taxon>asterids</taxon>
        <taxon>Cornales</taxon>
        <taxon>Nyssaceae</taxon>
        <taxon>Nyssa</taxon>
    </lineage>
</organism>
<name>A0A5J5AFC7_9ASTE</name>
<dbReference type="OrthoDB" id="153872at2759"/>
<evidence type="ECO:0000313" key="4">
    <source>
        <dbReference type="Proteomes" id="UP000325577"/>
    </source>
</evidence>
<dbReference type="Proteomes" id="UP000325577">
    <property type="component" value="Linkage Group LG20"/>
</dbReference>
<dbReference type="EMBL" id="CM018044">
    <property type="protein sequence ID" value="KAA8529693.1"/>
    <property type="molecule type" value="Genomic_DNA"/>
</dbReference>
<evidence type="ECO:0000259" key="2">
    <source>
        <dbReference type="PROSITE" id="PS50119"/>
    </source>
</evidence>
<dbReference type="PROSITE" id="PS50119">
    <property type="entry name" value="ZF_BBOX"/>
    <property type="match status" value="1"/>
</dbReference>